<accession>A0A811T0E8</accession>
<gene>
    <name evidence="1" type="ORF">KFBDDELM_00269</name>
</gene>
<sequence>MTTLRTTSESYDFNKATTREISVQPYRDELVIGYNDGICATQIIERANFLGEDINKCVEQLVYLRI</sequence>
<dbReference type="Proteomes" id="UP000606624">
    <property type="component" value="Unassembled WGS sequence"/>
</dbReference>
<name>A0A811T0E8_9EURY</name>
<proteinExistence type="predicted"/>
<dbReference type="AlphaFoldDB" id="A0A811T0E8"/>
<organism evidence="1 2">
    <name type="scientific">Candidatus Argoarchaeum ethanivorans</name>
    <dbReference type="NCBI Taxonomy" id="2608793"/>
    <lineage>
        <taxon>Archaea</taxon>
        <taxon>Methanobacteriati</taxon>
        <taxon>Methanobacteriota</taxon>
        <taxon>Stenosarchaea group</taxon>
        <taxon>Methanomicrobia</taxon>
        <taxon>Methanosarcinales</taxon>
        <taxon>Methanosarcinales incertae sedis</taxon>
        <taxon>GOM Arc I cluster</taxon>
        <taxon>Candidatus Argoarchaeum</taxon>
    </lineage>
</organism>
<reference evidence="1" key="1">
    <citation type="submission" date="2020-10" db="EMBL/GenBank/DDBJ databases">
        <authorList>
            <person name="Hahn C.J."/>
            <person name="Laso-Perez R."/>
            <person name="Vulcano F."/>
            <person name="Vaziourakis K.-M."/>
            <person name="Stokke R."/>
            <person name="Steen I.H."/>
            <person name="Teske A."/>
            <person name="Boetius A."/>
            <person name="Liebeke M."/>
            <person name="Amann R."/>
            <person name="Knittel K."/>
        </authorList>
    </citation>
    <scope>NUCLEOTIDE SEQUENCE</scope>
    <source>
        <strain evidence="1">Gfbio:e3339647-f889-4370-9287-4fb5cb688e4c:AG392E03_GoMArc1</strain>
    </source>
</reference>
<protein>
    <submittedName>
        <fullName evidence="1">Uncharacterized protein</fullName>
    </submittedName>
</protein>
<dbReference type="EMBL" id="CAJHIN010000022">
    <property type="protein sequence ID" value="CAD6490385.1"/>
    <property type="molecule type" value="Genomic_DNA"/>
</dbReference>
<comment type="caution">
    <text evidence="1">The sequence shown here is derived from an EMBL/GenBank/DDBJ whole genome shotgun (WGS) entry which is preliminary data.</text>
</comment>
<evidence type="ECO:0000313" key="2">
    <source>
        <dbReference type="Proteomes" id="UP000606624"/>
    </source>
</evidence>
<evidence type="ECO:0000313" key="1">
    <source>
        <dbReference type="EMBL" id="CAD6490385.1"/>
    </source>
</evidence>